<dbReference type="OrthoDB" id="9804819at2"/>
<accession>A0A2L0EQ43</accession>
<dbReference type="SUPFAM" id="SSF52540">
    <property type="entry name" value="P-loop containing nucleoside triphosphate hydrolases"/>
    <property type="match status" value="1"/>
</dbReference>
<keyword evidence="7 9" id="KW-0472">Membrane</keyword>
<proteinExistence type="predicted"/>
<dbReference type="PROSITE" id="PS50893">
    <property type="entry name" value="ABC_TRANSPORTER_2"/>
    <property type="match status" value="1"/>
</dbReference>
<keyword evidence="6 9" id="KW-1133">Transmembrane helix</keyword>
<comment type="subcellular location">
    <subcellularLocation>
        <location evidence="1">Membrane</location>
        <topology evidence="1">Multi-pass membrane protein</topology>
    </subcellularLocation>
</comment>
<keyword evidence="3 9" id="KW-0812">Transmembrane</keyword>
<evidence type="ECO:0000256" key="5">
    <source>
        <dbReference type="ARBA" id="ARBA00022840"/>
    </source>
</evidence>
<feature type="transmembrane region" description="Helical" evidence="9">
    <location>
        <begin position="847"/>
        <end position="874"/>
    </location>
</feature>
<dbReference type="SMART" id="SM00240">
    <property type="entry name" value="FHA"/>
    <property type="match status" value="3"/>
</dbReference>
<keyword evidence="5" id="KW-0067">ATP-binding</keyword>
<keyword evidence="2" id="KW-0813">Transport</keyword>
<dbReference type="RefSeq" id="WP_104979688.1">
    <property type="nucleotide sequence ID" value="NZ_CP012673.1"/>
</dbReference>
<feature type="transmembrane region" description="Helical" evidence="9">
    <location>
        <begin position="914"/>
        <end position="933"/>
    </location>
</feature>
<dbReference type="InterPro" id="IPR003593">
    <property type="entry name" value="AAA+_ATPase"/>
</dbReference>
<feature type="transmembrane region" description="Helical" evidence="9">
    <location>
        <begin position="880"/>
        <end position="902"/>
    </location>
</feature>
<feature type="domain" description="FHA" evidence="10">
    <location>
        <begin position="289"/>
        <end position="338"/>
    </location>
</feature>
<feature type="transmembrane region" description="Helical" evidence="9">
    <location>
        <begin position="1014"/>
        <end position="1035"/>
    </location>
</feature>
<feature type="compositionally biased region" description="Low complexity" evidence="8">
    <location>
        <begin position="257"/>
        <end position="269"/>
    </location>
</feature>
<dbReference type="Pfam" id="PF00005">
    <property type="entry name" value="ABC_tran"/>
    <property type="match status" value="1"/>
</dbReference>
<dbReference type="PROSITE" id="PS00211">
    <property type="entry name" value="ABC_TRANSPORTER_1"/>
    <property type="match status" value="1"/>
</dbReference>
<evidence type="ECO:0000256" key="8">
    <source>
        <dbReference type="SAM" id="MobiDB-lite"/>
    </source>
</evidence>
<dbReference type="InterPro" id="IPR050352">
    <property type="entry name" value="ABCG_transporters"/>
</dbReference>
<dbReference type="Pfam" id="PF00498">
    <property type="entry name" value="FHA"/>
    <property type="match status" value="2"/>
</dbReference>
<feature type="region of interest" description="Disordered" evidence="8">
    <location>
        <begin position="188"/>
        <end position="292"/>
    </location>
</feature>
<dbReference type="GO" id="GO:0016020">
    <property type="term" value="C:membrane"/>
    <property type="evidence" value="ECO:0007669"/>
    <property type="project" value="UniProtKB-SubCell"/>
</dbReference>
<feature type="compositionally biased region" description="Pro residues" evidence="8">
    <location>
        <begin position="201"/>
        <end position="219"/>
    </location>
</feature>
<feature type="domain" description="ABC transporter" evidence="11">
    <location>
        <begin position="396"/>
        <end position="637"/>
    </location>
</feature>
<evidence type="ECO:0000313" key="12">
    <source>
        <dbReference type="EMBL" id="AUX41433.1"/>
    </source>
</evidence>
<organism evidence="12 13">
    <name type="scientific">Sorangium cellulosum</name>
    <name type="common">Polyangium cellulosum</name>
    <dbReference type="NCBI Taxonomy" id="56"/>
    <lineage>
        <taxon>Bacteria</taxon>
        <taxon>Pseudomonadati</taxon>
        <taxon>Myxococcota</taxon>
        <taxon>Polyangia</taxon>
        <taxon>Polyangiales</taxon>
        <taxon>Polyangiaceae</taxon>
        <taxon>Sorangium</taxon>
    </lineage>
</organism>
<feature type="compositionally biased region" description="Low complexity" evidence="8">
    <location>
        <begin position="188"/>
        <end position="200"/>
    </location>
</feature>
<evidence type="ECO:0000256" key="2">
    <source>
        <dbReference type="ARBA" id="ARBA00022448"/>
    </source>
</evidence>
<dbReference type="GO" id="GO:0140359">
    <property type="term" value="F:ABC-type transporter activity"/>
    <property type="evidence" value="ECO:0007669"/>
    <property type="project" value="InterPro"/>
</dbReference>
<feature type="domain" description="FHA" evidence="10">
    <location>
        <begin position="103"/>
        <end position="151"/>
    </location>
</feature>
<dbReference type="InterPro" id="IPR000253">
    <property type="entry name" value="FHA_dom"/>
</dbReference>
<evidence type="ECO:0000256" key="6">
    <source>
        <dbReference type="ARBA" id="ARBA00022989"/>
    </source>
</evidence>
<evidence type="ECO:0000256" key="3">
    <source>
        <dbReference type="ARBA" id="ARBA00022692"/>
    </source>
</evidence>
<dbReference type="SMART" id="SM00382">
    <property type="entry name" value="AAA"/>
    <property type="match status" value="1"/>
</dbReference>
<dbReference type="Pfam" id="PF01061">
    <property type="entry name" value="ABC2_membrane"/>
    <property type="match status" value="1"/>
</dbReference>
<feature type="transmembrane region" description="Helical" evidence="9">
    <location>
        <begin position="740"/>
        <end position="761"/>
    </location>
</feature>
<dbReference type="PANTHER" id="PTHR48041">
    <property type="entry name" value="ABC TRANSPORTER G FAMILY MEMBER 28"/>
    <property type="match status" value="1"/>
</dbReference>
<dbReference type="PANTHER" id="PTHR48041:SF139">
    <property type="entry name" value="PROTEIN SCARLET"/>
    <property type="match status" value="1"/>
</dbReference>
<dbReference type="CDD" id="cd00060">
    <property type="entry name" value="FHA"/>
    <property type="match status" value="3"/>
</dbReference>
<gene>
    <name evidence="12" type="ORF">SOCE26_028450</name>
</gene>
<name>A0A2L0EQ43_SORCE</name>
<dbReference type="Gene3D" id="2.60.200.20">
    <property type="match status" value="2"/>
</dbReference>
<dbReference type="PROSITE" id="PS50006">
    <property type="entry name" value="FHA_DOMAIN"/>
    <property type="match status" value="2"/>
</dbReference>
<dbReference type="InterPro" id="IPR003439">
    <property type="entry name" value="ABC_transporter-like_ATP-bd"/>
</dbReference>
<dbReference type="InterPro" id="IPR017871">
    <property type="entry name" value="ABC_transporter-like_CS"/>
</dbReference>
<evidence type="ECO:0000313" key="13">
    <source>
        <dbReference type="Proteomes" id="UP000238348"/>
    </source>
</evidence>
<dbReference type="AlphaFoldDB" id="A0A2L0EQ43"/>
<dbReference type="Gene3D" id="3.40.50.300">
    <property type="entry name" value="P-loop containing nucleotide triphosphate hydrolases"/>
    <property type="match status" value="1"/>
</dbReference>
<evidence type="ECO:0008006" key="14">
    <source>
        <dbReference type="Google" id="ProtNLM"/>
    </source>
</evidence>
<evidence type="ECO:0000256" key="9">
    <source>
        <dbReference type="SAM" id="Phobius"/>
    </source>
</evidence>
<feature type="compositionally biased region" description="Low complexity" evidence="8">
    <location>
        <begin position="220"/>
        <end position="241"/>
    </location>
</feature>
<protein>
    <recommendedName>
        <fullName evidence="14">ABC transporter ATP-binding protein</fullName>
    </recommendedName>
</protein>
<dbReference type="InterPro" id="IPR027417">
    <property type="entry name" value="P-loop_NTPase"/>
</dbReference>
<feature type="compositionally biased region" description="Pro residues" evidence="8">
    <location>
        <begin position="242"/>
        <end position="256"/>
    </location>
</feature>
<evidence type="ECO:0000256" key="7">
    <source>
        <dbReference type="ARBA" id="ARBA00023136"/>
    </source>
</evidence>
<dbReference type="EMBL" id="CP012673">
    <property type="protein sequence ID" value="AUX41433.1"/>
    <property type="molecule type" value="Genomic_DNA"/>
</dbReference>
<dbReference type="InterPro" id="IPR008984">
    <property type="entry name" value="SMAD_FHA_dom_sf"/>
</dbReference>
<dbReference type="Proteomes" id="UP000238348">
    <property type="component" value="Chromosome"/>
</dbReference>
<evidence type="ECO:0000256" key="1">
    <source>
        <dbReference type="ARBA" id="ARBA00004141"/>
    </source>
</evidence>
<dbReference type="InterPro" id="IPR013525">
    <property type="entry name" value="ABC2_TM"/>
</dbReference>
<dbReference type="SUPFAM" id="SSF49879">
    <property type="entry name" value="SMAD/FHA domain"/>
    <property type="match status" value="3"/>
</dbReference>
<dbReference type="GO" id="GO:0016887">
    <property type="term" value="F:ATP hydrolysis activity"/>
    <property type="evidence" value="ECO:0007669"/>
    <property type="project" value="InterPro"/>
</dbReference>
<keyword evidence="4" id="KW-0547">Nucleotide-binding</keyword>
<reference evidence="12 13" key="1">
    <citation type="submission" date="2015-09" db="EMBL/GenBank/DDBJ databases">
        <title>Sorangium comparison.</title>
        <authorList>
            <person name="Zaburannyi N."/>
            <person name="Bunk B."/>
            <person name="Overmann J."/>
            <person name="Mueller R."/>
        </authorList>
    </citation>
    <scope>NUCLEOTIDE SEQUENCE [LARGE SCALE GENOMIC DNA]</scope>
    <source>
        <strain evidence="12 13">So ce26</strain>
    </source>
</reference>
<dbReference type="GO" id="GO:0005524">
    <property type="term" value="F:ATP binding"/>
    <property type="evidence" value="ECO:0007669"/>
    <property type="project" value="UniProtKB-KW"/>
</dbReference>
<evidence type="ECO:0000259" key="11">
    <source>
        <dbReference type="PROSITE" id="PS50893"/>
    </source>
</evidence>
<evidence type="ECO:0000259" key="10">
    <source>
        <dbReference type="PROSITE" id="PS50006"/>
    </source>
</evidence>
<evidence type="ECO:0000256" key="4">
    <source>
        <dbReference type="ARBA" id="ARBA00022741"/>
    </source>
</evidence>
<sequence length="1041" mass="110925">MIPGLGKQSITIGSAPTCDVVLVAPGVLPEHARIVNQGGGKLSFACGQGPASANGRPLAPGEQVPFDFRTQFVVAQTPVPLNHPAITLMLASPGTLAPAPGQVVIGRDPARASLVLQHPSVSSQHATVTLDRMMVIDHNSTSGTYVGAQRIPPGAPTPIDPQGAVAFGPVPVQVSLLVQLAQAARQSALPPGHGAAHSPSALPPPPAPGGYAPSPPPAPGGYAPQPAPGGYAPQPAPGGYAPSPPPAPGGYAPQPPHAASSGPAAGAPGKKNKTVLGQLDFSGGGPNVKKIGRTPDNDIVLAHPQVSSHHALLHSLNGQFYVEDRGSANGTYVRGNRIAPGQKIAVQSGEKIYIGPMPLQIEMGGAGAVELVQEEYAADRWAGRPLYEIEAWSLVLQVPDRDNPQEQKTLLDNVSFKALPGDMIALMGPSGAGKTTLLLTLNGYLPPTSGVVRINGEDLYNIYDTLRGSIGYVPQDDLVHPELTVFEAVRYSAKFRLPPDYTEAEIDARVEQTIKDLGLEGVKNLQIGKPENKILSGGQRKRVNIALELVTDPVILFLDEPTSGLAADDTTALISLLHDLTKATGKTIIMTIHQPAKDEFEKFSHALILGYGGIPMFFGPTRPDAYRFFGTWKERLGQPNDVDNPRDMFEMLALRERPIFEQLRARNPNVSRGEARKLAAIEWRKEFFSDANPTYRRMYSGRREIGTGQGQRGIPAGRATTKGQLRLLLSRYFKVKIRDVGGTAIMLLQAPIIGILLAIVFGGQEKAIPAWCLGALQELSRRAGGGDQQADVIKGMAVTTDHTAAIFFLIVAAVWFGTSNAAREIVSERSIYLRERMVNLGLVNYVLSKYLLLAVFCLIQCTVLLAIVFFTLGFHGGVQAFAMQLAALTATSLSAVALGLLLSTVVASSEAAMALTPIALIPQVVLGGLMVPMTTVPHLRPLMFIIPARWGFEGAIAPERLAVAEDPAWVIDLHRSDSIPAEFIEGGKFKCSIAQMAADNYAGAWGFTSYDQTWLPFAVLSGMTLLLLVTLCVFLKRRDPV</sequence>